<evidence type="ECO:0000256" key="8">
    <source>
        <dbReference type="ARBA" id="ARBA00023136"/>
    </source>
</evidence>
<keyword evidence="3 11" id="KW-1003">Cell membrane</keyword>
<keyword evidence="10" id="KW-0297">G-protein coupled receptor</keyword>
<keyword evidence="8 11" id="KW-0472">Membrane</keyword>
<dbReference type="GeneID" id="116524670"/>
<dbReference type="PANTHER" id="PTHR26453">
    <property type="entry name" value="OLFACTORY RECEPTOR"/>
    <property type="match status" value="1"/>
</dbReference>
<sequence>MKGGNQTAVTEYVLLGLHEHRNLELVLFVLCLGVYSMNVLGNALLIGLNVLHPGLHNPMYFFLSNLSLMDICGTSSFVPLMLVNFLGAQRTISFPGCAVQMYLTLALGSTECLLLAMMAYDRYVAICQPLRYQELMSRQTYMRMAVLSWGTGFANSLLQSILVWCLPFCGHNVINHFFCEILAVLKLACGDISLNALALMVATAVLTLAPLLLICLSYLFILATILRVPSAAGRHKAFSTCSAHLTVVVVFYGTISFMYFKPKAKDANVDKIVALFYGVVTPSLNPIIYSLRNAEVKAAALALLRGGLLSRKASHCYCCPLPVSRHRLGCAVVMTFRGLKPLKFVSCSCCRPTEAGGASAPHRGLHPSGTQDDKAATIGNTAGHHDKRESNKACTDS</sequence>
<dbReference type="Proteomes" id="UP000504640">
    <property type="component" value="Unplaced"/>
</dbReference>
<feature type="domain" description="G-protein coupled receptors family 1 profile" evidence="13">
    <location>
        <begin position="41"/>
        <end position="289"/>
    </location>
</feature>
<feature type="transmembrane region" description="Helical" evidence="11">
    <location>
        <begin position="237"/>
        <end position="260"/>
    </location>
</feature>
<dbReference type="AlphaFoldDB" id="A0A6J3ETE9"/>
<comment type="subcellular location">
    <subcellularLocation>
        <location evidence="2 11">Cell membrane</location>
        <topology evidence="2 11">Multi-pass membrane protein</topology>
    </subcellularLocation>
</comment>
<evidence type="ECO:0000256" key="3">
    <source>
        <dbReference type="ARBA" id="ARBA00022475"/>
    </source>
</evidence>
<feature type="transmembrane region" description="Helical" evidence="11">
    <location>
        <begin position="99"/>
        <end position="120"/>
    </location>
</feature>
<dbReference type="GO" id="GO:0005886">
    <property type="term" value="C:plasma membrane"/>
    <property type="evidence" value="ECO:0007669"/>
    <property type="project" value="UniProtKB-SubCell"/>
</dbReference>
<dbReference type="RefSeq" id="XP_032095933.1">
    <property type="nucleotide sequence ID" value="XM_032240042.1"/>
</dbReference>
<keyword evidence="5 10" id="KW-0812">Transmembrane</keyword>
<evidence type="ECO:0000313" key="15">
    <source>
        <dbReference type="RefSeq" id="XP_032095933.1"/>
    </source>
</evidence>
<protein>
    <recommendedName>
        <fullName evidence="11">Olfactory receptor</fullName>
    </recommendedName>
</protein>
<feature type="transmembrane region" description="Helical" evidence="11">
    <location>
        <begin position="196"/>
        <end position="225"/>
    </location>
</feature>
<feature type="transmembrane region" description="Helical" evidence="11">
    <location>
        <begin position="25"/>
        <end position="48"/>
    </location>
</feature>
<dbReference type="PRINTS" id="PR00237">
    <property type="entry name" value="GPCRRHODOPSN"/>
</dbReference>
<proteinExistence type="inferred from homology"/>
<dbReference type="InterPro" id="IPR017452">
    <property type="entry name" value="GPCR_Rhodpsn_7TM"/>
</dbReference>
<dbReference type="PROSITE" id="PS50262">
    <property type="entry name" value="G_PROTEIN_RECEP_F1_2"/>
    <property type="match status" value="1"/>
</dbReference>
<evidence type="ECO:0000256" key="2">
    <source>
        <dbReference type="ARBA" id="ARBA00004651"/>
    </source>
</evidence>
<keyword evidence="7 11" id="KW-1133">Transmembrane helix</keyword>
<evidence type="ECO:0000313" key="14">
    <source>
        <dbReference type="Proteomes" id="UP000504640"/>
    </source>
</evidence>
<evidence type="ECO:0000256" key="12">
    <source>
        <dbReference type="SAM" id="MobiDB-lite"/>
    </source>
</evidence>
<name>A0A6J3ETE9_SAPAP</name>
<dbReference type="PROSITE" id="PS00237">
    <property type="entry name" value="G_PROTEIN_RECEP_F1_1"/>
    <property type="match status" value="1"/>
</dbReference>
<evidence type="ECO:0000256" key="10">
    <source>
        <dbReference type="RuleBase" id="RU000688"/>
    </source>
</evidence>
<evidence type="ECO:0000256" key="1">
    <source>
        <dbReference type="ARBA" id="ARBA00002936"/>
    </source>
</evidence>
<dbReference type="CDD" id="cd15430">
    <property type="entry name" value="7tmA_OR13-like"/>
    <property type="match status" value="1"/>
</dbReference>
<comment type="similarity">
    <text evidence="10">Belongs to the G-protein coupled receptor 1 family.</text>
</comment>
<feature type="transmembrane region" description="Helical" evidence="11">
    <location>
        <begin position="141"/>
        <end position="161"/>
    </location>
</feature>
<evidence type="ECO:0000256" key="9">
    <source>
        <dbReference type="ARBA" id="ARBA00023224"/>
    </source>
</evidence>
<evidence type="ECO:0000256" key="4">
    <source>
        <dbReference type="ARBA" id="ARBA00022606"/>
    </source>
</evidence>
<evidence type="ECO:0000256" key="11">
    <source>
        <dbReference type="RuleBase" id="RU363047"/>
    </source>
</evidence>
<dbReference type="InterPro" id="IPR000276">
    <property type="entry name" value="GPCR_Rhodpsn"/>
</dbReference>
<dbReference type="FunFam" id="1.20.1070.10:FF:000501">
    <property type="entry name" value="Olfactory receptor"/>
    <property type="match status" value="1"/>
</dbReference>
<feature type="transmembrane region" description="Helical" evidence="11">
    <location>
        <begin position="60"/>
        <end position="87"/>
    </location>
</feature>
<dbReference type="PRINTS" id="PR00245">
    <property type="entry name" value="OLFACTORYR"/>
</dbReference>
<keyword evidence="4 11" id="KW-0716">Sensory transduction</keyword>
<keyword evidence="14" id="KW-1185">Reference proteome</keyword>
<comment type="function">
    <text evidence="1">Odorant receptor.</text>
</comment>
<evidence type="ECO:0000256" key="7">
    <source>
        <dbReference type="ARBA" id="ARBA00022989"/>
    </source>
</evidence>
<dbReference type="Gene3D" id="1.20.1070.10">
    <property type="entry name" value="Rhodopsin 7-helix transmembrane proteins"/>
    <property type="match status" value="1"/>
</dbReference>
<gene>
    <name evidence="15" type="primary">LOC116524670</name>
</gene>
<keyword evidence="9 10" id="KW-0807">Transducer</keyword>
<keyword evidence="6 11" id="KW-0552">Olfaction</keyword>
<dbReference type="Pfam" id="PF13853">
    <property type="entry name" value="7tm_4"/>
    <property type="match status" value="1"/>
</dbReference>
<accession>A0A6J3ETE9</accession>
<keyword evidence="10" id="KW-0675">Receptor</keyword>
<organism evidence="14 15">
    <name type="scientific">Sapajus apella</name>
    <name type="common">Brown-capped capuchin</name>
    <name type="synonym">Cebus apella</name>
    <dbReference type="NCBI Taxonomy" id="9515"/>
    <lineage>
        <taxon>Eukaryota</taxon>
        <taxon>Metazoa</taxon>
        <taxon>Chordata</taxon>
        <taxon>Craniata</taxon>
        <taxon>Vertebrata</taxon>
        <taxon>Euteleostomi</taxon>
        <taxon>Mammalia</taxon>
        <taxon>Eutheria</taxon>
        <taxon>Euarchontoglires</taxon>
        <taxon>Primates</taxon>
        <taxon>Haplorrhini</taxon>
        <taxon>Platyrrhini</taxon>
        <taxon>Cebidae</taxon>
        <taxon>Cebinae</taxon>
        <taxon>Sapajus</taxon>
    </lineage>
</organism>
<dbReference type="GO" id="GO:0004930">
    <property type="term" value="F:G protein-coupled receptor activity"/>
    <property type="evidence" value="ECO:0007669"/>
    <property type="project" value="UniProtKB-KW"/>
</dbReference>
<evidence type="ECO:0000259" key="13">
    <source>
        <dbReference type="PROSITE" id="PS50262"/>
    </source>
</evidence>
<dbReference type="SUPFAM" id="SSF81321">
    <property type="entry name" value="Family A G protein-coupled receptor-like"/>
    <property type="match status" value="1"/>
</dbReference>
<dbReference type="InterPro" id="IPR000725">
    <property type="entry name" value="Olfact_rcpt"/>
</dbReference>
<evidence type="ECO:0000256" key="5">
    <source>
        <dbReference type="ARBA" id="ARBA00022692"/>
    </source>
</evidence>
<dbReference type="GO" id="GO:0004984">
    <property type="term" value="F:olfactory receptor activity"/>
    <property type="evidence" value="ECO:0007669"/>
    <property type="project" value="InterPro"/>
</dbReference>
<evidence type="ECO:0000256" key="6">
    <source>
        <dbReference type="ARBA" id="ARBA00022725"/>
    </source>
</evidence>
<feature type="transmembrane region" description="Helical" evidence="11">
    <location>
        <begin position="272"/>
        <end position="291"/>
    </location>
</feature>
<reference evidence="15" key="1">
    <citation type="submission" date="2025-08" db="UniProtKB">
        <authorList>
            <consortium name="RefSeq"/>
        </authorList>
    </citation>
    <scope>IDENTIFICATION</scope>
    <source>
        <tissue evidence="15">Blood</tissue>
    </source>
</reference>
<dbReference type="GO" id="GO:0005654">
    <property type="term" value="C:nucleoplasm"/>
    <property type="evidence" value="ECO:0007669"/>
    <property type="project" value="UniProtKB-ARBA"/>
</dbReference>
<feature type="region of interest" description="Disordered" evidence="12">
    <location>
        <begin position="355"/>
        <end position="397"/>
    </location>
</feature>